<dbReference type="Proteomes" id="UP000062768">
    <property type="component" value="Chromosome I"/>
</dbReference>
<dbReference type="AlphaFoldDB" id="A0A090I7T8"/>
<keyword evidence="3 5" id="KW-0697">Rotamase</keyword>
<feature type="region of interest" description="Disordered" evidence="7">
    <location>
        <begin position="234"/>
        <end position="261"/>
    </location>
</feature>
<dbReference type="Gene3D" id="2.40.10.330">
    <property type="match status" value="1"/>
</dbReference>
<dbReference type="InterPro" id="IPR046357">
    <property type="entry name" value="PPIase_dom_sf"/>
</dbReference>
<dbReference type="InterPro" id="IPR001179">
    <property type="entry name" value="PPIase_FKBP_dom"/>
</dbReference>
<organism evidence="10">
    <name type="scientific">Methanobacterium formicicum</name>
    <dbReference type="NCBI Taxonomy" id="2162"/>
    <lineage>
        <taxon>Archaea</taxon>
        <taxon>Methanobacteriati</taxon>
        <taxon>Methanobacteriota</taxon>
        <taxon>Methanomada group</taxon>
        <taxon>Methanobacteria</taxon>
        <taxon>Methanobacteriales</taxon>
        <taxon>Methanobacteriaceae</taxon>
        <taxon>Methanobacterium</taxon>
    </lineage>
</organism>
<dbReference type="EC" id="5.2.1.8" evidence="6"/>
<dbReference type="InterPro" id="IPR048261">
    <property type="entry name" value="SlpA/SlyD-like_ins_sf"/>
</dbReference>
<dbReference type="Pfam" id="PF22199">
    <property type="entry name" value="FKBP26_IF"/>
    <property type="match status" value="1"/>
</dbReference>
<dbReference type="GO" id="GO:0003755">
    <property type="term" value="F:peptidyl-prolyl cis-trans isomerase activity"/>
    <property type="evidence" value="ECO:0007669"/>
    <property type="project" value="UniProtKB-UniRule"/>
</dbReference>
<keyword evidence="13" id="KW-1185">Reference proteome</keyword>
<dbReference type="Pfam" id="PF00254">
    <property type="entry name" value="FKBP_C"/>
    <property type="match status" value="1"/>
</dbReference>
<evidence type="ECO:0000259" key="8">
    <source>
        <dbReference type="PROSITE" id="PS50059"/>
    </source>
</evidence>
<dbReference type="PROSITE" id="PS50059">
    <property type="entry name" value="FKBP_PPIASE"/>
    <property type="match status" value="1"/>
</dbReference>
<reference evidence="10" key="2">
    <citation type="submission" date="2014-08" db="EMBL/GenBank/DDBJ databases">
        <authorList>
            <person name="Wibberg D."/>
        </authorList>
    </citation>
    <scope>NUCLEOTIDE SEQUENCE</scope>
</reference>
<dbReference type="PANTHER" id="PTHR47861">
    <property type="entry name" value="FKBP-TYPE PEPTIDYL-PROLYL CIS-TRANS ISOMERASE SLYD"/>
    <property type="match status" value="1"/>
</dbReference>
<gene>
    <name evidence="9" type="ORF">BRM9_0907</name>
    <name evidence="10" type="ORF">DSM1535_0874</name>
    <name evidence="12" type="ORF">ISP06_00700</name>
    <name evidence="11" type="ORF">MB9_1961</name>
</gene>
<dbReference type="RefSeq" id="WP_048072465.1">
    <property type="nucleotide sequence ID" value="NZ_CALCVY010000103.1"/>
</dbReference>
<evidence type="ECO:0000256" key="7">
    <source>
        <dbReference type="SAM" id="MobiDB-lite"/>
    </source>
</evidence>
<evidence type="ECO:0000313" key="10">
    <source>
        <dbReference type="EMBL" id="CEA13227.1"/>
    </source>
</evidence>
<evidence type="ECO:0000256" key="3">
    <source>
        <dbReference type="ARBA" id="ARBA00023110"/>
    </source>
</evidence>
<dbReference type="GeneID" id="26740194"/>
<dbReference type="Proteomes" id="UP000606900">
    <property type="component" value="Unassembled WGS sequence"/>
</dbReference>
<evidence type="ECO:0000256" key="1">
    <source>
        <dbReference type="ARBA" id="ARBA00000971"/>
    </source>
</evidence>
<evidence type="ECO:0000256" key="6">
    <source>
        <dbReference type="RuleBase" id="RU003915"/>
    </source>
</evidence>
<dbReference type="Gene3D" id="3.30.70.2210">
    <property type="match status" value="1"/>
</dbReference>
<feature type="compositionally biased region" description="Acidic residues" evidence="7">
    <location>
        <begin position="236"/>
        <end position="248"/>
    </location>
</feature>
<reference evidence="9" key="1">
    <citation type="submission" date="2013-12" db="EMBL/GenBank/DDBJ databases">
        <title>The complete genome sequence of Methanobacterium sp. BRM9.</title>
        <authorList>
            <consortium name="Pastoral Greenhouse Gas Research Consortium"/>
            <person name="Kelly W.J."/>
            <person name="Leahy S.C."/>
            <person name="Perry R."/>
            <person name="Li D."/>
            <person name="Altermann E."/>
            <person name="Lambie S.C."/>
            <person name="Attwood G.T."/>
        </authorList>
    </citation>
    <scope>NUCLEOTIDE SEQUENCE [LARGE SCALE GENOMIC DNA]</scope>
    <source>
        <strain evidence="9">BRM9</strain>
    </source>
</reference>
<dbReference type="InterPro" id="IPR040825">
    <property type="entry name" value="FKBP26_C"/>
</dbReference>
<keyword evidence="4 5" id="KW-0413">Isomerase</keyword>
<dbReference type="EMBL" id="CP006933">
    <property type="protein sequence ID" value="AIS31724.1"/>
    <property type="molecule type" value="Genomic_DNA"/>
</dbReference>
<reference evidence="11" key="3">
    <citation type="submission" date="2014-09" db="EMBL/GenBank/DDBJ databases">
        <authorList>
            <person name="Bishop-Lilly K.A."/>
            <person name="Broomall S.M."/>
            <person name="Chain P.S."/>
            <person name="Chertkov O."/>
            <person name="Coyne S.R."/>
            <person name="Daligault H.E."/>
            <person name="Davenport K.W."/>
            <person name="Erkkila T."/>
            <person name="Frey K.G."/>
            <person name="Gibbons H.S."/>
            <person name="Gu W."/>
            <person name="Jaissle J."/>
            <person name="Johnson S.L."/>
            <person name="Koroleva G.I."/>
            <person name="Ladner J.T."/>
            <person name="Lo C.-C."/>
            <person name="Minogue T.D."/>
            <person name="Munk C."/>
            <person name="Palacios G.F."/>
            <person name="Redden C.L."/>
            <person name="Rosenzweig C.N."/>
            <person name="Scholz M.B."/>
            <person name="Teshima H."/>
            <person name="Xu Y."/>
        </authorList>
    </citation>
    <scope>NUCLEOTIDE SEQUENCE</scope>
    <source>
        <strain evidence="11">Mb9</strain>
    </source>
</reference>
<dbReference type="STRING" id="2162.BRM9_0907"/>
<dbReference type="OrthoDB" id="8615at2157"/>
<sequence length="261" mass="29433">MPVKNGDFIKLEYTGKIIETGDIFDTTNEELAEEKGIFSDKKTYGPISIIVGGGHVLKGMEAELEGMEAGEEKTIELAPEDAFGERDPSLMQLVPMSEFKKQGIKPQVGMAITSEGNTGIIRSVSGGRVRLDFNHELAGKNLEYQVKVAEIIEDDTEKVKSMIDLHYPNPNLDSEKHQVTIEDDKVIIAMDEMAKFDQRPYMDVTMARFRIARDIQENMDITTVEFVDSFVKKEEVEESTEEEVSTEEVPEKLTEEETKEE</sequence>
<name>A0A090I7T8_METFO</name>
<dbReference type="PATRIC" id="fig|2162.10.peg.2039"/>
<reference evidence="12" key="4">
    <citation type="submission" date="2020-10" db="EMBL/GenBank/DDBJ databases">
        <title>Dehalococcoides mccartyi of a TCE/Cr reducing biochatode.</title>
        <authorList>
            <person name="Matturro B."/>
        </authorList>
    </citation>
    <scope>NUCLEOTIDE SEQUENCE</scope>
    <source>
        <strain evidence="12">Bin2</strain>
    </source>
</reference>
<dbReference type="Gene3D" id="3.10.50.40">
    <property type="match status" value="1"/>
</dbReference>
<dbReference type="Proteomes" id="UP000029661">
    <property type="component" value="Chromosome"/>
</dbReference>
<feature type="domain" description="PPIase FKBP-type" evidence="8">
    <location>
        <begin position="6"/>
        <end position="95"/>
    </location>
</feature>
<evidence type="ECO:0000256" key="4">
    <source>
        <dbReference type="ARBA" id="ARBA00023235"/>
    </source>
</evidence>
<protein>
    <recommendedName>
        <fullName evidence="6">Peptidyl-prolyl cis-trans isomerase</fullName>
        <ecNumber evidence="6">5.2.1.8</ecNumber>
    </recommendedName>
</protein>
<proteinExistence type="inferred from homology"/>
<dbReference type="KEGG" id="mfi:DSM1535_0874"/>
<dbReference type="KEGG" id="mfc:BRM9_0907"/>
<evidence type="ECO:0000313" key="13">
    <source>
        <dbReference type="Proteomes" id="UP000062768"/>
    </source>
</evidence>
<dbReference type="SUPFAM" id="SSF54534">
    <property type="entry name" value="FKBP-like"/>
    <property type="match status" value="1"/>
</dbReference>
<evidence type="ECO:0000313" key="9">
    <source>
        <dbReference type="EMBL" id="AIS31724.1"/>
    </source>
</evidence>
<dbReference type="EMBL" id="LN515531">
    <property type="protein sequence ID" value="CEA13227.1"/>
    <property type="molecule type" value="Genomic_DNA"/>
</dbReference>
<dbReference type="Pfam" id="PF18046">
    <property type="entry name" value="FKBP26_C"/>
    <property type="match status" value="1"/>
</dbReference>
<evidence type="ECO:0000256" key="2">
    <source>
        <dbReference type="ARBA" id="ARBA00006577"/>
    </source>
</evidence>
<dbReference type="InterPro" id="IPR054016">
    <property type="entry name" value="FKBP26_IF"/>
</dbReference>
<dbReference type="EMBL" id="LN734822">
    <property type="protein sequence ID" value="CEL25588.1"/>
    <property type="molecule type" value="Genomic_DNA"/>
</dbReference>
<comment type="catalytic activity">
    <reaction evidence="1 5 6">
        <text>[protein]-peptidylproline (omega=180) = [protein]-peptidylproline (omega=0)</text>
        <dbReference type="Rhea" id="RHEA:16237"/>
        <dbReference type="Rhea" id="RHEA-COMP:10747"/>
        <dbReference type="Rhea" id="RHEA-COMP:10748"/>
        <dbReference type="ChEBI" id="CHEBI:83833"/>
        <dbReference type="ChEBI" id="CHEBI:83834"/>
        <dbReference type="EC" id="5.2.1.8"/>
    </reaction>
</comment>
<comment type="similarity">
    <text evidence="2 6">Belongs to the FKBP-type PPIase family.</text>
</comment>
<accession>A0A090I7T8</accession>
<dbReference type="PANTHER" id="PTHR47861:SF2">
    <property type="entry name" value="LONG-TYPE PEPTIDYL-PROLYL CIS-TRANS ISOMERASE"/>
    <property type="match status" value="1"/>
</dbReference>
<feature type="compositionally biased region" description="Basic and acidic residues" evidence="7">
    <location>
        <begin position="249"/>
        <end position="261"/>
    </location>
</feature>
<evidence type="ECO:0000256" key="5">
    <source>
        <dbReference type="PROSITE-ProRule" id="PRU00277"/>
    </source>
</evidence>
<dbReference type="EMBL" id="JADIIL010000005">
    <property type="protein sequence ID" value="MBF4473979.1"/>
    <property type="molecule type" value="Genomic_DNA"/>
</dbReference>
<evidence type="ECO:0000313" key="12">
    <source>
        <dbReference type="EMBL" id="MBF4473979.1"/>
    </source>
</evidence>
<evidence type="ECO:0000313" key="11">
    <source>
        <dbReference type="EMBL" id="CEL25588.1"/>
    </source>
</evidence>